<dbReference type="InterPro" id="IPR004839">
    <property type="entry name" value="Aminotransferase_I/II_large"/>
</dbReference>
<evidence type="ECO:0000256" key="6">
    <source>
        <dbReference type="ARBA" id="ARBA00022679"/>
    </source>
</evidence>
<evidence type="ECO:0000256" key="8">
    <source>
        <dbReference type="ARBA" id="ARBA00047481"/>
    </source>
</evidence>
<dbReference type="EMBL" id="AWFH01000023">
    <property type="protein sequence ID" value="KCZ60481.1"/>
    <property type="molecule type" value="Genomic_DNA"/>
</dbReference>
<dbReference type="Proteomes" id="UP000024547">
    <property type="component" value="Unassembled WGS sequence"/>
</dbReference>
<name>A0A059E0M7_9PROT</name>
<proteinExistence type="inferred from homology"/>
<gene>
    <name evidence="9" type="primary">hisC</name>
    <name evidence="11" type="ORF">DCG65_08870</name>
    <name evidence="12" type="ORF">DD728_04445</name>
    <name evidence="13" type="ORF">HY36_05740</name>
</gene>
<keyword evidence="9" id="KW-0028">Amino-acid biosynthesis</keyword>
<dbReference type="RefSeq" id="WP_035552380.1">
    <property type="nucleotide sequence ID" value="NZ_AWFH01000023.1"/>
</dbReference>
<dbReference type="AlphaFoldDB" id="A0A059E0M7"/>
<evidence type="ECO:0000256" key="7">
    <source>
        <dbReference type="ARBA" id="ARBA00022898"/>
    </source>
</evidence>
<evidence type="ECO:0000256" key="4">
    <source>
        <dbReference type="ARBA" id="ARBA00011738"/>
    </source>
</evidence>
<evidence type="ECO:0000313" key="16">
    <source>
        <dbReference type="Proteomes" id="UP000263957"/>
    </source>
</evidence>
<evidence type="ECO:0000259" key="10">
    <source>
        <dbReference type="Pfam" id="PF00155"/>
    </source>
</evidence>
<comment type="caution">
    <text evidence="13">The sequence shown here is derived from an EMBL/GenBank/DDBJ whole genome shotgun (WGS) entry which is preliminary data.</text>
</comment>
<comment type="similarity">
    <text evidence="3 9">Belongs to the class-II pyridoxal-phosphate-dependent aminotransferase family. Histidinol-phosphate aminotransferase subfamily.</text>
</comment>
<evidence type="ECO:0000313" key="11">
    <source>
        <dbReference type="EMBL" id="HAE94660.1"/>
    </source>
</evidence>
<dbReference type="InterPro" id="IPR015422">
    <property type="entry name" value="PyrdxlP-dep_Trfase_small"/>
</dbReference>
<comment type="subunit">
    <text evidence="4 9">Homodimer.</text>
</comment>
<sequence>MTQIKPLPHIAQTKPYVPGGKLAGATGPVIMLASNENPFGPSPKAIEAMKAVAGDVHVYPDPEYRALRETIAEAAGIADASRVVVSAGSDEIIHLLTQSYAGPGDEILFTEHAFSMYRVSALSHGATPVTVPETDLTAGVNAILGAVSERTKILFLANPNNPTGTMMPVEALKQLQDALPPHVLFVVDGAYAEYVGPDYEAQIRDLVDRKANTVMMRTFSKIHGLAALRLGWAYMPEEIAATYQRIRGPFNVNGLAVAAGMASIRDADFLTKSRDHNSEWRTRMTEALNAMGLPTPQSDANFILPDFGTAERASGANDFLKARSILVRAVGGYGLPSRLRITVGSAEDNQAVLAALSDFTASH</sequence>
<dbReference type="Gene3D" id="3.40.640.10">
    <property type="entry name" value="Type I PLP-dependent aspartate aminotransferase-like (Major domain)"/>
    <property type="match status" value="1"/>
</dbReference>
<dbReference type="SUPFAM" id="SSF53383">
    <property type="entry name" value="PLP-dependent transferases"/>
    <property type="match status" value="1"/>
</dbReference>
<dbReference type="Proteomes" id="UP000259173">
    <property type="component" value="Unassembled WGS sequence"/>
</dbReference>
<dbReference type="OrthoDB" id="9809616at2"/>
<evidence type="ECO:0000313" key="12">
    <source>
        <dbReference type="EMBL" id="HBQ48129.1"/>
    </source>
</evidence>
<dbReference type="EMBL" id="DMBR01000269">
    <property type="protein sequence ID" value="HAE94660.1"/>
    <property type="molecule type" value="Genomic_DNA"/>
</dbReference>
<feature type="modified residue" description="N6-(pyridoxal phosphate)lysine" evidence="9">
    <location>
        <position position="221"/>
    </location>
</feature>
<keyword evidence="9" id="KW-0368">Histidine biosynthesis</keyword>
<evidence type="ECO:0000256" key="3">
    <source>
        <dbReference type="ARBA" id="ARBA00007970"/>
    </source>
</evidence>
<comment type="catalytic activity">
    <reaction evidence="8 9">
        <text>L-histidinol phosphate + 2-oxoglutarate = 3-(imidazol-4-yl)-2-oxopropyl phosphate + L-glutamate</text>
        <dbReference type="Rhea" id="RHEA:23744"/>
        <dbReference type="ChEBI" id="CHEBI:16810"/>
        <dbReference type="ChEBI" id="CHEBI:29985"/>
        <dbReference type="ChEBI" id="CHEBI:57766"/>
        <dbReference type="ChEBI" id="CHEBI:57980"/>
        <dbReference type="EC" id="2.6.1.9"/>
    </reaction>
</comment>
<dbReference type="GO" id="GO:0004400">
    <property type="term" value="F:histidinol-phosphate transaminase activity"/>
    <property type="evidence" value="ECO:0007669"/>
    <property type="project" value="UniProtKB-UniRule"/>
</dbReference>
<evidence type="ECO:0000256" key="5">
    <source>
        <dbReference type="ARBA" id="ARBA00022576"/>
    </source>
</evidence>
<reference evidence="15 16" key="2">
    <citation type="journal article" date="2018" name="Nat. Biotechnol.">
        <title>A standardized bacterial taxonomy based on genome phylogeny substantially revises the tree of life.</title>
        <authorList>
            <person name="Parks D.H."/>
            <person name="Chuvochina M."/>
            <person name="Waite D.W."/>
            <person name="Rinke C."/>
            <person name="Skarshewski A."/>
            <person name="Chaumeil P.A."/>
            <person name="Hugenholtz P."/>
        </authorList>
    </citation>
    <scope>NUCLEOTIDE SEQUENCE [LARGE SCALE GENOMIC DNA]</scope>
    <source>
        <strain evidence="12">UBA10378</strain>
        <strain evidence="11">UBA8557</strain>
    </source>
</reference>
<dbReference type="InterPro" id="IPR015424">
    <property type="entry name" value="PyrdxlP-dep_Trfase"/>
</dbReference>
<reference evidence="13 14" key="1">
    <citation type="journal article" date="2014" name="Antonie Van Leeuwenhoek">
        <title>Hyphomonas beringensis sp. nov. and Hyphomonas chukchiensis sp. nov., isolated from surface seawater of the Bering Sea and Chukchi Sea.</title>
        <authorList>
            <person name="Li C."/>
            <person name="Lai Q."/>
            <person name="Li G."/>
            <person name="Dong C."/>
            <person name="Wang J."/>
            <person name="Liao Y."/>
            <person name="Shao Z."/>
        </authorList>
    </citation>
    <scope>NUCLEOTIDE SEQUENCE [LARGE SCALE GENOMIC DNA]</scope>
    <source>
        <strain evidence="13 14">22II1-22F38</strain>
    </source>
</reference>
<dbReference type="Gene3D" id="3.90.1150.10">
    <property type="entry name" value="Aspartate Aminotransferase, domain 1"/>
    <property type="match status" value="1"/>
</dbReference>
<dbReference type="InterPro" id="IPR050106">
    <property type="entry name" value="HistidinolP_aminotransfase"/>
</dbReference>
<dbReference type="CDD" id="cd00609">
    <property type="entry name" value="AAT_like"/>
    <property type="match status" value="1"/>
</dbReference>
<evidence type="ECO:0000256" key="9">
    <source>
        <dbReference type="HAMAP-Rule" id="MF_01023"/>
    </source>
</evidence>
<comment type="pathway">
    <text evidence="2 9">Amino-acid biosynthesis; L-histidine biosynthesis; L-histidine from 5-phospho-alpha-D-ribose 1-diphosphate: step 7/9.</text>
</comment>
<dbReference type="PATRIC" id="fig|1280948.3.peg.2203"/>
<evidence type="ECO:0000256" key="2">
    <source>
        <dbReference type="ARBA" id="ARBA00005011"/>
    </source>
</evidence>
<evidence type="ECO:0000313" key="14">
    <source>
        <dbReference type="Proteomes" id="UP000024547"/>
    </source>
</evidence>
<keyword evidence="6 9" id="KW-0808">Transferase</keyword>
<feature type="domain" description="Aminotransferase class I/classII large" evidence="10">
    <location>
        <begin position="29"/>
        <end position="356"/>
    </location>
</feature>
<evidence type="ECO:0000256" key="1">
    <source>
        <dbReference type="ARBA" id="ARBA00001933"/>
    </source>
</evidence>
<dbReference type="PANTHER" id="PTHR43643">
    <property type="entry name" value="HISTIDINOL-PHOSPHATE AMINOTRANSFERASE 2"/>
    <property type="match status" value="1"/>
</dbReference>
<dbReference type="EC" id="2.6.1.9" evidence="9"/>
<dbReference type="HAMAP" id="MF_01023">
    <property type="entry name" value="HisC_aminotrans_2"/>
    <property type="match status" value="1"/>
</dbReference>
<keyword evidence="14" id="KW-1185">Reference proteome</keyword>
<accession>A0A059E0M7</accession>
<dbReference type="GO" id="GO:0030170">
    <property type="term" value="F:pyridoxal phosphate binding"/>
    <property type="evidence" value="ECO:0007669"/>
    <property type="project" value="InterPro"/>
</dbReference>
<organism evidence="13 14">
    <name type="scientific">Hyphomonas atlantica</name>
    <dbReference type="NCBI Taxonomy" id="1280948"/>
    <lineage>
        <taxon>Bacteria</taxon>
        <taxon>Pseudomonadati</taxon>
        <taxon>Pseudomonadota</taxon>
        <taxon>Alphaproteobacteria</taxon>
        <taxon>Hyphomonadales</taxon>
        <taxon>Hyphomonadaceae</taxon>
        <taxon>Hyphomonas</taxon>
    </lineage>
</organism>
<dbReference type="NCBIfam" id="TIGR01141">
    <property type="entry name" value="hisC"/>
    <property type="match status" value="1"/>
</dbReference>
<dbReference type="STRING" id="1280948.HY36_05740"/>
<evidence type="ECO:0000313" key="15">
    <source>
        <dbReference type="Proteomes" id="UP000259173"/>
    </source>
</evidence>
<dbReference type="Pfam" id="PF00155">
    <property type="entry name" value="Aminotran_1_2"/>
    <property type="match status" value="1"/>
</dbReference>
<dbReference type="EMBL" id="DOGS01000093">
    <property type="protein sequence ID" value="HBQ48129.1"/>
    <property type="molecule type" value="Genomic_DNA"/>
</dbReference>
<dbReference type="GO" id="GO:0000105">
    <property type="term" value="P:L-histidine biosynthetic process"/>
    <property type="evidence" value="ECO:0007669"/>
    <property type="project" value="UniProtKB-UniRule"/>
</dbReference>
<dbReference type="PANTHER" id="PTHR43643:SF3">
    <property type="entry name" value="HISTIDINOL-PHOSPHATE AMINOTRANSFERASE"/>
    <property type="match status" value="1"/>
</dbReference>
<dbReference type="InterPro" id="IPR015421">
    <property type="entry name" value="PyrdxlP-dep_Trfase_major"/>
</dbReference>
<comment type="cofactor">
    <cofactor evidence="1 9">
        <name>pyridoxal 5'-phosphate</name>
        <dbReference type="ChEBI" id="CHEBI:597326"/>
    </cofactor>
</comment>
<dbReference type="eggNOG" id="COG0079">
    <property type="taxonomic scope" value="Bacteria"/>
</dbReference>
<protein>
    <recommendedName>
        <fullName evidence="9">Histidinol-phosphate aminotransferase</fullName>
        <ecNumber evidence="9">2.6.1.9</ecNumber>
    </recommendedName>
    <alternativeName>
        <fullName evidence="9">Imidazole acetol-phosphate transaminase</fullName>
    </alternativeName>
</protein>
<evidence type="ECO:0000313" key="13">
    <source>
        <dbReference type="EMBL" id="KCZ60481.1"/>
    </source>
</evidence>
<keyword evidence="5 9" id="KW-0032">Aminotransferase</keyword>
<dbReference type="Proteomes" id="UP000263957">
    <property type="component" value="Unassembled WGS sequence"/>
</dbReference>
<keyword evidence="7 9" id="KW-0663">Pyridoxal phosphate</keyword>
<dbReference type="InterPro" id="IPR005861">
    <property type="entry name" value="HisP_aminotrans"/>
</dbReference>
<dbReference type="UniPathway" id="UPA00031">
    <property type="reaction ID" value="UER00012"/>
</dbReference>